<keyword evidence="7 10" id="KW-0464">Manganese</keyword>
<evidence type="ECO:0000256" key="9">
    <source>
        <dbReference type="ARBA" id="ARBA00048781"/>
    </source>
</evidence>
<feature type="binding site" evidence="10">
    <location>
        <begin position="60"/>
        <end position="61"/>
    </location>
    <ligand>
        <name>substrate</name>
    </ligand>
</feature>
<evidence type="ECO:0000256" key="4">
    <source>
        <dbReference type="ARBA" id="ARBA00022801"/>
    </source>
</evidence>
<comment type="caution">
    <text evidence="10">Lacks conserved residue(s) required for the propagation of feature annotation.</text>
</comment>
<keyword evidence="13" id="KW-1185">Reference proteome</keyword>
<dbReference type="Pfam" id="PF01931">
    <property type="entry name" value="NTPase_I-T"/>
    <property type="match status" value="1"/>
</dbReference>
<feature type="binding site" evidence="10">
    <location>
        <position position="60"/>
    </location>
    <ligand>
        <name>Mg(2+)</name>
        <dbReference type="ChEBI" id="CHEBI:18420"/>
    </ligand>
</feature>
<evidence type="ECO:0000256" key="6">
    <source>
        <dbReference type="ARBA" id="ARBA00023080"/>
    </source>
</evidence>
<dbReference type="SUPFAM" id="SSF52972">
    <property type="entry name" value="ITPase-like"/>
    <property type="match status" value="1"/>
</dbReference>
<dbReference type="EMBL" id="FNBK01000004">
    <property type="protein sequence ID" value="SDF17040.1"/>
    <property type="molecule type" value="Genomic_DNA"/>
</dbReference>
<dbReference type="PANTHER" id="PTHR34699:SF2">
    <property type="entry name" value="NON-CANONICAL PURINE NTP PHOSPHATASE_PRRC1 DOMAIN-CONTAINING PROTEIN"/>
    <property type="match status" value="1"/>
</dbReference>
<name>A0A1G7IWH9_9EURY</name>
<evidence type="ECO:0000313" key="13">
    <source>
        <dbReference type="Proteomes" id="UP000199076"/>
    </source>
</evidence>
<evidence type="ECO:0000256" key="8">
    <source>
        <dbReference type="ARBA" id="ARBA00048174"/>
    </source>
</evidence>
<evidence type="ECO:0000259" key="11">
    <source>
        <dbReference type="Pfam" id="PF01931"/>
    </source>
</evidence>
<dbReference type="InterPro" id="IPR029001">
    <property type="entry name" value="ITPase-like_fam"/>
</dbReference>
<comment type="function">
    <text evidence="10">Phosphatase that hydrolyzes non-canonical purine nucleotides such as XTP and ITP to their respective diphosphate derivatives. Probably excludes non-canonical purines from DNA/RNA precursor pool, thus preventing their incorporation into DNA/RNA and avoiding chromosomal lesions.</text>
</comment>
<organism evidence="12 13">
    <name type="scientific">Halorientalis regularis</name>
    <dbReference type="NCBI Taxonomy" id="660518"/>
    <lineage>
        <taxon>Archaea</taxon>
        <taxon>Methanobacteriati</taxon>
        <taxon>Methanobacteriota</taxon>
        <taxon>Stenosarchaea group</taxon>
        <taxon>Halobacteria</taxon>
        <taxon>Halobacteriales</taxon>
        <taxon>Haloarculaceae</taxon>
        <taxon>Halorientalis</taxon>
    </lineage>
</organism>
<protein>
    <recommendedName>
        <fullName evidence="10">Probable inosine/xanthosine triphosphatase</fullName>
        <shortName evidence="10">ITPase/XTPase</shortName>
        <ecNumber evidence="10">3.6.1.73</ecNumber>
    </recommendedName>
    <alternativeName>
        <fullName evidence="10">Non-canonical purine NTP phosphatase</fullName>
    </alternativeName>
    <alternativeName>
        <fullName evidence="10">Non-standard purine NTP phosphatase</fullName>
    </alternativeName>
    <alternativeName>
        <fullName evidence="10">Nucleoside-triphosphate phosphatase</fullName>
        <shortName evidence="10">NTPase</shortName>
    </alternativeName>
</protein>
<dbReference type="InterPro" id="IPR026533">
    <property type="entry name" value="NTPase/PRRC1"/>
</dbReference>
<reference evidence="13" key="1">
    <citation type="submission" date="2016-10" db="EMBL/GenBank/DDBJ databases">
        <authorList>
            <person name="Varghese N."/>
            <person name="Submissions S."/>
        </authorList>
    </citation>
    <scope>NUCLEOTIDE SEQUENCE [LARGE SCALE GENOMIC DNA]</scope>
    <source>
        <strain evidence="13">IBRC-M 10760</strain>
    </source>
</reference>
<gene>
    <name evidence="12" type="ORF">SAMN05216218_104111</name>
</gene>
<keyword evidence="4 10" id="KW-0378">Hydrolase</keyword>
<keyword evidence="5 10" id="KW-0460">Magnesium</keyword>
<comment type="catalytic activity">
    <reaction evidence="9 10">
        <text>XTP + H2O = XDP + phosphate + H(+)</text>
        <dbReference type="Rhea" id="RHEA:28406"/>
        <dbReference type="ChEBI" id="CHEBI:15377"/>
        <dbReference type="ChEBI" id="CHEBI:15378"/>
        <dbReference type="ChEBI" id="CHEBI:43474"/>
        <dbReference type="ChEBI" id="CHEBI:59884"/>
        <dbReference type="ChEBI" id="CHEBI:61314"/>
        <dbReference type="EC" id="3.6.1.73"/>
    </reaction>
</comment>
<accession>A0A1G7IWH9</accession>
<evidence type="ECO:0000256" key="5">
    <source>
        <dbReference type="ARBA" id="ARBA00022842"/>
    </source>
</evidence>
<evidence type="ECO:0000256" key="10">
    <source>
        <dbReference type="HAMAP-Rule" id="MF_00648"/>
    </source>
</evidence>
<dbReference type="GO" id="GO:0006772">
    <property type="term" value="P:thiamine metabolic process"/>
    <property type="evidence" value="ECO:0007669"/>
    <property type="project" value="TreeGrafter"/>
</dbReference>
<dbReference type="STRING" id="660518.SAMN05216218_104111"/>
<dbReference type="Proteomes" id="UP000199076">
    <property type="component" value="Unassembled WGS sequence"/>
</dbReference>
<comment type="cofactor">
    <cofactor evidence="10">
        <name>Mg(2+)</name>
        <dbReference type="ChEBI" id="CHEBI:18420"/>
    </cofactor>
    <cofactor evidence="10">
        <name>Mn(2+)</name>
        <dbReference type="ChEBI" id="CHEBI:29035"/>
    </cofactor>
    <text evidence="10">Binds 1 divalent metal cation per subunit; can use either Mg(2+) or Mn(2+).</text>
</comment>
<dbReference type="HAMAP" id="MF_00648">
    <property type="entry name" value="Non_canon_purine_NTPase_YjjX"/>
    <property type="match status" value="1"/>
</dbReference>
<evidence type="ECO:0000256" key="7">
    <source>
        <dbReference type="ARBA" id="ARBA00023211"/>
    </source>
</evidence>
<dbReference type="GO" id="GO:0009117">
    <property type="term" value="P:nucleotide metabolic process"/>
    <property type="evidence" value="ECO:0007669"/>
    <property type="project" value="UniProtKB-KW"/>
</dbReference>
<comment type="similarity">
    <text evidence="10">Belongs to the YjjX NTPase family.</text>
</comment>
<dbReference type="OrthoDB" id="52857at2157"/>
<dbReference type="RefSeq" id="WP_092689619.1">
    <property type="nucleotide sequence ID" value="NZ_FNBK01000004.1"/>
</dbReference>
<dbReference type="AlphaFoldDB" id="A0A1G7IWH9"/>
<dbReference type="Gene3D" id="3.90.950.10">
    <property type="match status" value="1"/>
</dbReference>
<dbReference type="GO" id="GO:0046872">
    <property type="term" value="F:metal ion binding"/>
    <property type="evidence" value="ECO:0007669"/>
    <property type="project" value="UniProtKB-KW"/>
</dbReference>
<dbReference type="GO" id="GO:0103023">
    <property type="term" value="F:ITPase activity"/>
    <property type="evidence" value="ECO:0007669"/>
    <property type="project" value="UniProtKB-EC"/>
</dbReference>
<comment type="subunit">
    <text evidence="10">Homodimer.</text>
</comment>
<keyword evidence="3 10" id="KW-0547">Nucleotide-binding</keyword>
<keyword evidence="6 10" id="KW-0546">Nucleotide metabolism</keyword>
<evidence type="ECO:0000256" key="3">
    <source>
        <dbReference type="ARBA" id="ARBA00022741"/>
    </source>
</evidence>
<proteinExistence type="inferred from homology"/>
<evidence type="ECO:0000256" key="1">
    <source>
        <dbReference type="ARBA" id="ARBA00001936"/>
    </source>
</evidence>
<keyword evidence="2 10" id="KW-0479">Metal-binding</keyword>
<dbReference type="InterPro" id="IPR002786">
    <property type="entry name" value="Non_canon_purine_NTPase"/>
</dbReference>
<feature type="binding site" evidence="10">
    <location>
        <position position="31"/>
    </location>
    <ligand>
        <name>Mg(2+)</name>
        <dbReference type="ChEBI" id="CHEBI:18420"/>
    </ligand>
</feature>
<sequence>MHVAVGSENPVKMAATRRALPETVAEPVGVESGVPEQPRGRDQTIGGARNRAEAALAATDAELGVGIEGGVARVEGTEGLFLIMWAAVTDGERWGVGGGPSLRLPEDVAARVADGAELGPVMDDLLDTEGVAEREGAAGVLTGERIDRESALVHAVASAAGPFVTERY</sequence>
<dbReference type="GO" id="GO:0000166">
    <property type="term" value="F:nucleotide binding"/>
    <property type="evidence" value="ECO:0007669"/>
    <property type="project" value="UniProtKB-KW"/>
</dbReference>
<evidence type="ECO:0000313" key="12">
    <source>
        <dbReference type="EMBL" id="SDF17040.1"/>
    </source>
</evidence>
<dbReference type="EC" id="3.6.1.73" evidence="10"/>
<dbReference type="InterPro" id="IPR050299">
    <property type="entry name" value="YjjX_NTPase"/>
</dbReference>
<feature type="domain" description="Non-canonical purine NTP phosphatase/PRRC1" evidence="11">
    <location>
        <begin position="6"/>
        <end position="163"/>
    </location>
</feature>
<dbReference type="FunFam" id="3.90.950.10:FF:000002">
    <property type="entry name" value="Inosine/xanthosine triphosphatase"/>
    <property type="match status" value="1"/>
</dbReference>
<comment type="catalytic activity">
    <reaction evidence="8 10">
        <text>ITP + H2O = IDP + phosphate + H(+)</text>
        <dbReference type="Rhea" id="RHEA:28330"/>
        <dbReference type="ChEBI" id="CHEBI:15377"/>
        <dbReference type="ChEBI" id="CHEBI:15378"/>
        <dbReference type="ChEBI" id="CHEBI:43474"/>
        <dbReference type="ChEBI" id="CHEBI:58280"/>
        <dbReference type="ChEBI" id="CHEBI:61402"/>
        <dbReference type="EC" id="3.6.1.73"/>
    </reaction>
</comment>
<comment type="cofactor">
    <cofactor evidence="1">
        <name>Mn(2+)</name>
        <dbReference type="ChEBI" id="CHEBI:29035"/>
    </cofactor>
</comment>
<evidence type="ECO:0000256" key="2">
    <source>
        <dbReference type="ARBA" id="ARBA00022723"/>
    </source>
</evidence>
<dbReference type="PANTHER" id="PTHR34699">
    <property type="match status" value="1"/>
</dbReference>